<evidence type="ECO:0000313" key="2">
    <source>
        <dbReference type="EMBL" id="TEB19839.1"/>
    </source>
</evidence>
<dbReference type="AlphaFoldDB" id="A0A4Y7SE34"/>
<accession>A0A4Y7SE34</accession>
<dbReference type="InterPro" id="IPR046521">
    <property type="entry name" value="DUF6698"/>
</dbReference>
<dbReference type="Proteomes" id="UP000298030">
    <property type="component" value="Unassembled WGS sequence"/>
</dbReference>
<sequence>MSAYSSDDDPIEHEERTVRKTLAQMNLGPGISDEAKDRQAAEIRLNAAQVASRSLDVHVLQKASDDQALLQQFLQTIQTLRAENADLLGRLGSIAALRRRKRKSKLKDDIEDEIDRLIPDGIGTAGNAVSAAAQRAAHIFVFFYCYFTCPDLLNTLCPPDSFDPNNAAIRYASAENERLADTKELYMRCVKAIFHDFLRLQKDPFPRLKCTIFLRLLGYDSGTGKYDKWCPLIYKDSEKPVLGKEFRNIILFRVARTLVYGPHAMGGPEKIKKLRSTNALAGENLSVTPGFIVIVTILACLIISAETELNNGVKGSVTGIDWPGHARAYKRHLLKTINDAQTMELFNLWNTEVFPNRRVNEDGSPQDGDLSDSDGDDADDDFTRRVQQAVVEQKKEPQHTIIQQDDEEEEEDDLGGDSLTCRVDLQRHQTFGFGAGDEDLELEYVDDEGPPQLQHGGSSFGPAGAATAPMAYNIVVGASQHLRHDFPGAALTTMRMTGISLIEHLDTLSNRPSGPALAGAGVPSPDVLSFLARIEGADPNAPGLSEDDIDAGWGHYQFTAASLTVQSTLTSPEAVGDTITALRLIAAAIKTCKVAREMCRRHHISPTSFFSDMYLDRVVETLWELVKDIPIRSRVVPQPKVKPPAPPAAAAVPLQHSMGNGGVANQTRNQAPSLDLGEQLQGWTVASLKAWMLGRQIPFRDKMNKADLITVILATTNRPLDQEVLNNTKMPKIIMVFVVIDERSSSPEALGHNGVKMEGAMGQRHRHGRLEFSVCRVKFAVKEAAEDGLRDGALNPLEHSTTLPNTIVNRLEVKFWSDLDDLSSLPNALRFDSFSRKGPVLYEQALFLLGSPDPLHPVKPDMAGKIRQCFPFIRRHKGARERGTGGRHPYDWSGEFFDLTGSPIGITHMSKGRTPNTGWMLRSLDQTVLGRFCGQVRFRPDKWPSELDFWTRQGFFGRDQTSPPIFGGPARVVLGGDTRWSAGAMIEGLPEAQYLARCTLTSCETQEGLDLIAYEYAGAAWFVLERAKRCKLRARRHPDNSPVSWLTDVTGELWGIFRALSDLTGLYKTSKDYLSYKVTPILSHGVLYPPWLIRPPSSYKARFTRWSLGQINVIGFLWTGPDAPNSDLAGLIFPIIRGAIQIRGIFIGSVEK</sequence>
<evidence type="ECO:0000256" key="1">
    <source>
        <dbReference type="SAM" id="MobiDB-lite"/>
    </source>
</evidence>
<gene>
    <name evidence="2" type="ORF">FA13DRAFT_1718387</name>
</gene>
<comment type="caution">
    <text evidence="2">The sequence shown here is derived from an EMBL/GenBank/DDBJ whole genome shotgun (WGS) entry which is preliminary data.</text>
</comment>
<protein>
    <submittedName>
        <fullName evidence="2">Uncharacterized protein</fullName>
    </submittedName>
</protein>
<proteinExistence type="predicted"/>
<dbReference type="STRING" id="71717.A0A4Y7SE34"/>
<dbReference type="EMBL" id="QPFP01000168">
    <property type="protein sequence ID" value="TEB19839.1"/>
    <property type="molecule type" value="Genomic_DNA"/>
</dbReference>
<feature type="region of interest" description="Disordered" evidence="1">
    <location>
        <begin position="357"/>
        <end position="417"/>
    </location>
</feature>
<reference evidence="2 3" key="1">
    <citation type="journal article" date="2019" name="Nat. Ecol. Evol.">
        <title>Megaphylogeny resolves global patterns of mushroom evolution.</title>
        <authorList>
            <person name="Varga T."/>
            <person name="Krizsan K."/>
            <person name="Foldi C."/>
            <person name="Dima B."/>
            <person name="Sanchez-Garcia M."/>
            <person name="Sanchez-Ramirez S."/>
            <person name="Szollosi G.J."/>
            <person name="Szarkandi J.G."/>
            <person name="Papp V."/>
            <person name="Albert L."/>
            <person name="Andreopoulos W."/>
            <person name="Angelini C."/>
            <person name="Antonin V."/>
            <person name="Barry K.W."/>
            <person name="Bougher N.L."/>
            <person name="Buchanan P."/>
            <person name="Buyck B."/>
            <person name="Bense V."/>
            <person name="Catcheside P."/>
            <person name="Chovatia M."/>
            <person name="Cooper J."/>
            <person name="Damon W."/>
            <person name="Desjardin D."/>
            <person name="Finy P."/>
            <person name="Geml J."/>
            <person name="Haridas S."/>
            <person name="Hughes K."/>
            <person name="Justo A."/>
            <person name="Karasinski D."/>
            <person name="Kautmanova I."/>
            <person name="Kiss B."/>
            <person name="Kocsube S."/>
            <person name="Kotiranta H."/>
            <person name="LaButti K.M."/>
            <person name="Lechner B.E."/>
            <person name="Liimatainen K."/>
            <person name="Lipzen A."/>
            <person name="Lukacs Z."/>
            <person name="Mihaltcheva S."/>
            <person name="Morgado L.N."/>
            <person name="Niskanen T."/>
            <person name="Noordeloos M.E."/>
            <person name="Ohm R.A."/>
            <person name="Ortiz-Santana B."/>
            <person name="Ovrebo C."/>
            <person name="Racz N."/>
            <person name="Riley R."/>
            <person name="Savchenko A."/>
            <person name="Shiryaev A."/>
            <person name="Soop K."/>
            <person name="Spirin V."/>
            <person name="Szebenyi C."/>
            <person name="Tomsovsky M."/>
            <person name="Tulloss R.E."/>
            <person name="Uehling J."/>
            <person name="Grigoriev I.V."/>
            <person name="Vagvolgyi C."/>
            <person name="Papp T."/>
            <person name="Martin F.M."/>
            <person name="Miettinen O."/>
            <person name="Hibbett D.S."/>
            <person name="Nagy L.G."/>
        </authorList>
    </citation>
    <scope>NUCLEOTIDE SEQUENCE [LARGE SCALE GENOMIC DNA]</scope>
    <source>
        <strain evidence="2 3">FP101781</strain>
    </source>
</reference>
<organism evidence="2 3">
    <name type="scientific">Coprinellus micaceus</name>
    <name type="common">Glistening ink-cap mushroom</name>
    <name type="synonym">Coprinus micaceus</name>
    <dbReference type="NCBI Taxonomy" id="71717"/>
    <lineage>
        <taxon>Eukaryota</taxon>
        <taxon>Fungi</taxon>
        <taxon>Dikarya</taxon>
        <taxon>Basidiomycota</taxon>
        <taxon>Agaricomycotina</taxon>
        <taxon>Agaricomycetes</taxon>
        <taxon>Agaricomycetidae</taxon>
        <taxon>Agaricales</taxon>
        <taxon>Agaricineae</taxon>
        <taxon>Psathyrellaceae</taxon>
        <taxon>Coprinellus</taxon>
    </lineage>
</organism>
<name>A0A4Y7SE34_COPMI</name>
<keyword evidence="3" id="KW-1185">Reference proteome</keyword>
<dbReference type="OrthoDB" id="3227833at2759"/>
<feature type="compositionally biased region" description="Acidic residues" evidence="1">
    <location>
        <begin position="369"/>
        <end position="380"/>
    </location>
</feature>
<evidence type="ECO:0000313" key="3">
    <source>
        <dbReference type="Proteomes" id="UP000298030"/>
    </source>
</evidence>
<dbReference type="Pfam" id="PF20414">
    <property type="entry name" value="DUF6698"/>
    <property type="match status" value="1"/>
</dbReference>
<feature type="compositionally biased region" description="Acidic residues" evidence="1">
    <location>
        <begin position="404"/>
        <end position="415"/>
    </location>
</feature>